<comment type="caution">
    <text evidence="2">The sequence shown here is derived from an EMBL/GenBank/DDBJ whole genome shotgun (WGS) entry which is preliminary data.</text>
</comment>
<keyword evidence="1" id="KW-0812">Transmembrane</keyword>
<keyword evidence="1" id="KW-0472">Membrane</keyword>
<gene>
    <name evidence="2" type="ORF">EDF62_1730</name>
</gene>
<dbReference type="EMBL" id="SNYA01000004">
    <property type="protein sequence ID" value="TDP92516.1"/>
    <property type="molecule type" value="Genomic_DNA"/>
</dbReference>
<evidence type="ECO:0000313" key="2">
    <source>
        <dbReference type="EMBL" id="TDP92516.1"/>
    </source>
</evidence>
<evidence type="ECO:0008006" key="4">
    <source>
        <dbReference type="Google" id="ProtNLM"/>
    </source>
</evidence>
<protein>
    <recommendedName>
        <fullName evidence="4">DUF3592 domain-containing protein</fullName>
    </recommendedName>
</protein>
<accession>A0A4R6S1K2</accession>
<proteinExistence type="predicted"/>
<keyword evidence="1" id="KW-1133">Transmembrane helix</keyword>
<feature type="transmembrane region" description="Helical" evidence="1">
    <location>
        <begin position="6"/>
        <end position="22"/>
    </location>
</feature>
<dbReference type="Proteomes" id="UP000295601">
    <property type="component" value="Unassembled WGS sequence"/>
</dbReference>
<keyword evidence="3" id="KW-1185">Reference proteome</keyword>
<feature type="transmembrane region" description="Helical" evidence="1">
    <location>
        <begin position="98"/>
        <end position="120"/>
    </location>
</feature>
<name>A0A4R6S1K2_9MICO</name>
<reference evidence="2 3" key="1">
    <citation type="submission" date="2019-03" db="EMBL/GenBank/DDBJ databases">
        <title>Genomic analyses of the natural microbiome of Caenorhabditis elegans.</title>
        <authorList>
            <person name="Samuel B."/>
        </authorList>
    </citation>
    <scope>NUCLEOTIDE SEQUENCE [LARGE SCALE GENOMIC DNA]</scope>
    <source>
        <strain evidence="2 3">JUb18</strain>
    </source>
</reference>
<sequence>MYIACIVLVLLAGCVLWVGIRLRRLVPKRWMIAQGEWLGPALRFAPHRYRYRTPDGVERVGQTAVQVLWRAPFGGKCLVAYDPEDHSRSHPAQLRSGGTLLTVVGAGAAVCGVVLLVITLS</sequence>
<evidence type="ECO:0000256" key="1">
    <source>
        <dbReference type="SAM" id="Phobius"/>
    </source>
</evidence>
<organism evidence="2 3">
    <name type="scientific">Leucobacter luti</name>
    <dbReference type="NCBI Taxonomy" id="340320"/>
    <lineage>
        <taxon>Bacteria</taxon>
        <taxon>Bacillati</taxon>
        <taxon>Actinomycetota</taxon>
        <taxon>Actinomycetes</taxon>
        <taxon>Micrococcales</taxon>
        <taxon>Microbacteriaceae</taxon>
        <taxon>Leucobacter</taxon>
    </lineage>
</organism>
<evidence type="ECO:0000313" key="3">
    <source>
        <dbReference type="Proteomes" id="UP000295601"/>
    </source>
</evidence>
<dbReference type="AlphaFoldDB" id="A0A4R6S1K2"/>